<comment type="caution">
    <text evidence="2">The sequence shown here is derived from an EMBL/GenBank/DDBJ whole genome shotgun (WGS) entry which is preliminary data.</text>
</comment>
<gene>
    <name evidence="2" type="ORF">ACFQ35_04105</name>
</gene>
<reference evidence="3" key="1">
    <citation type="journal article" date="2019" name="Int. J. Syst. Evol. Microbiol.">
        <title>The Global Catalogue of Microorganisms (GCM) 10K type strain sequencing project: providing services to taxonomists for standard genome sequencing and annotation.</title>
        <authorList>
            <consortium name="The Broad Institute Genomics Platform"/>
            <consortium name="The Broad Institute Genome Sequencing Center for Infectious Disease"/>
            <person name="Wu L."/>
            <person name="Ma J."/>
        </authorList>
    </citation>
    <scope>NUCLEOTIDE SEQUENCE [LARGE SCALE GENOMIC DNA]</scope>
    <source>
        <strain evidence="3">CCUG 49584</strain>
    </source>
</reference>
<sequence length="42" mass="4852">MEAQTTVTAKVIWVTAGFGFIMVFVGFAIWWRHCPESQQDDF</sequence>
<dbReference type="RefSeq" id="WP_289389004.1">
    <property type="nucleotide sequence ID" value="NZ_JAUCBM010000029.1"/>
</dbReference>
<dbReference type="Proteomes" id="UP001597263">
    <property type="component" value="Unassembled WGS sequence"/>
</dbReference>
<evidence type="ECO:0000313" key="2">
    <source>
        <dbReference type="EMBL" id="MFD1226348.1"/>
    </source>
</evidence>
<keyword evidence="1" id="KW-0812">Transmembrane</keyword>
<feature type="transmembrane region" description="Helical" evidence="1">
    <location>
        <begin position="12"/>
        <end position="31"/>
    </location>
</feature>
<evidence type="ECO:0000256" key="1">
    <source>
        <dbReference type="SAM" id="Phobius"/>
    </source>
</evidence>
<name>A0ABW3V069_9HYPH</name>
<dbReference type="EMBL" id="JBHTMA010000022">
    <property type="protein sequence ID" value="MFD1226348.1"/>
    <property type="molecule type" value="Genomic_DNA"/>
</dbReference>
<proteinExistence type="predicted"/>
<protein>
    <submittedName>
        <fullName evidence="2">Uncharacterized protein</fullName>
    </submittedName>
</protein>
<keyword evidence="1" id="KW-1133">Transmembrane helix</keyword>
<evidence type="ECO:0000313" key="3">
    <source>
        <dbReference type="Proteomes" id="UP001597263"/>
    </source>
</evidence>
<keyword evidence="1" id="KW-0472">Membrane</keyword>
<organism evidence="2 3">
    <name type="scientific">Pseudochrobactrum kiredjianiae</name>
    <dbReference type="NCBI Taxonomy" id="386305"/>
    <lineage>
        <taxon>Bacteria</taxon>
        <taxon>Pseudomonadati</taxon>
        <taxon>Pseudomonadota</taxon>
        <taxon>Alphaproteobacteria</taxon>
        <taxon>Hyphomicrobiales</taxon>
        <taxon>Brucellaceae</taxon>
        <taxon>Pseudochrobactrum</taxon>
    </lineage>
</organism>
<accession>A0ABW3V069</accession>
<keyword evidence="3" id="KW-1185">Reference proteome</keyword>